<dbReference type="CDD" id="cd09083">
    <property type="entry name" value="EEP-1"/>
    <property type="match status" value="1"/>
</dbReference>
<comment type="caution">
    <text evidence="3">The sequence shown here is derived from an EMBL/GenBank/DDBJ whole genome shotgun (WGS) entry which is preliminary data.</text>
</comment>
<dbReference type="SUPFAM" id="SSF56219">
    <property type="entry name" value="DNase I-like"/>
    <property type="match status" value="1"/>
</dbReference>
<dbReference type="InterPro" id="IPR005135">
    <property type="entry name" value="Endo/exonuclease/phosphatase"/>
</dbReference>
<feature type="signal peptide" evidence="1">
    <location>
        <begin position="1"/>
        <end position="30"/>
    </location>
</feature>
<evidence type="ECO:0000313" key="3">
    <source>
        <dbReference type="EMBL" id="TWT83173.1"/>
    </source>
</evidence>
<keyword evidence="3" id="KW-0269">Exonuclease</keyword>
<dbReference type="Pfam" id="PF03372">
    <property type="entry name" value="Exo_endo_phos"/>
    <property type="match status" value="1"/>
</dbReference>
<keyword evidence="3" id="KW-0255">Endonuclease</keyword>
<feature type="domain" description="Endonuclease/exonuclease/phosphatase" evidence="2">
    <location>
        <begin position="36"/>
        <end position="286"/>
    </location>
</feature>
<accession>A0A5C5Z9F6</accession>
<gene>
    <name evidence="3" type="ORF">CA13_46360</name>
</gene>
<dbReference type="InterPro" id="IPR050410">
    <property type="entry name" value="CCR4/nocturin_mRNA_transcr"/>
</dbReference>
<dbReference type="GO" id="GO:0004519">
    <property type="term" value="F:endonuclease activity"/>
    <property type="evidence" value="ECO:0007669"/>
    <property type="project" value="UniProtKB-KW"/>
</dbReference>
<dbReference type="AlphaFoldDB" id="A0A5C5Z9F6"/>
<keyword evidence="3" id="KW-0540">Nuclease</keyword>
<dbReference type="EMBL" id="SJPJ01000001">
    <property type="protein sequence ID" value="TWT83173.1"/>
    <property type="molecule type" value="Genomic_DNA"/>
</dbReference>
<protein>
    <submittedName>
        <fullName evidence="3">Endonuclease/Exonuclease/phosphatase family protein</fullName>
    </submittedName>
</protein>
<organism evidence="3 4">
    <name type="scientific">Novipirellula herctigrandis</name>
    <dbReference type="NCBI Taxonomy" id="2527986"/>
    <lineage>
        <taxon>Bacteria</taxon>
        <taxon>Pseudomonadati</taxon>
        <taxon>Planctomycetota</taxon>
        <taxon>Planctomycetia</taxon>
        <taxon>Pirellulales</taxon>
        <taxon>Pirellulaceae</taxon>
        <taxon>Novipirellula</taxon>
    </lineage>
</organism>
<proteinExistence type="predicted"/>
<name>A0A5C5Z9F6_9BACT</name>
<keyword evidence="4" id="KW-1185">Reference proteome</keyword>
<reference evidence="3 4" key="1">
    <citation type="submission" date="2019-02" db="EMBL/GenBank/DDBJ databases">
        <title>Deep-cultivation of Planctomycetes and their phenomic and genomic characterization uncovers novel biology.</title>
        <authorList>
            <person name="Wiegand S."/>
            <person name="Jogler M."/>
            <person name="Boedeker C."/>
            <person name="Pinto D."/>
            <person name="Vollmers J."/>
            <person name="Rivas-Marin E."/>
            <person name="Kohn T."/>
            <person name="Peeters S.H."/>
            <person name="Heuer A."/>
            <person name="Rast P."/>
            <person name="Oberbeckmann S."/>
            <person name="Bunk B."/>
            <person name="Jeske O."/>
            <person name="Meyerdierks A."/>
            <person name="Storesund J.E."/>
            <person name="Kallscheuer N."/>
            <person name="Luecker S."/>
            <person name="Lage O.M."/>
            <person name="Pohl T."/>
            <person name="Merkel B.J."/>
            <person name="Hornburger P."/>
            <person name="Mueller R.-W."/>
            <person name="Bruemmer F."/>
            <person name="Labrenz M."/>
            <person name="Spormann A.M."/>
            <person name="Op Den Camp H."/>
            <person name="Overmann J."/>
            <person name="Amann R."/>
            <person name="Jetten M.S.M."/>
            <person name="Mascher T."/>
            <person name="Medema M.H."/>
            <person name="Devos D.P."/>
            <person name="Kaster A.-K."/>
            <person name="Ovreas L."/>
            <person name="Rohde M."/>
            <person name="Galperin M.Y."/>
            <person name="Jogler C."/>
        </authorList>
    </citation>
    <scope>NUCLEOTIDE SEQUENCE [LARGE SCALE GENOMIC DNA]</scope>
    <source>
        <strain evidence="3 4">CA13</strain>
    </source>
</reference>
<dbReference type="GO" id="GO:0000175">
    <property type="term" value="F:3'-5'-RNA exonuclease activity"/>
    <property type="evidence" value="ECO:0007669"/>
    <property type="project" value="TreeGrafter"/>
</dbReference>
<keyword evidence="3" id="KW-0378">Hydrolase</keyword>
<dbReference type="PANTHER" id="PTHR12121">
    <property type="entry name" value="CARBON CATABOLITE REPRESSOR PROTEIN 4"/>
    <property type="match status" value="1"/>
</dbReference>
<sequence precursor="true">MNLHAMNRLVSLSMFLTLLIWPAFNTSASAEDLQVMSFNIRFGTANDGDNHWNKRKELVAQRITAFDPDLLGTQETLEFQKKFLAEKLPAYTSIGVGRERGDNEGEMTALFFRTARFELLDHGHFWLSETPNVPGSKSWDTSLTRMCSWARLTDRESKSARPILFMNTHFDHIGKQARIESARLLRTKAEQLGKGCDIVLTGDFNAGVDSKPYRALFGQSSGESFFHDTYAIGRPADESGEATFSGFKASTREGARIDWIATSNHWKVLEATIDRTGINGRTPSDHYPVTATLLQKAKTMP</sequence>
<dbReference type="Gene3D" id="3.60.10.10">
    <property type="entry name" value="Endonuclease/exonuclease/phosphatase"/>
    <property type="match status" value="1"/>
</dbReference>
<dbReference type="InterPro" id="IPR036691">
    <property type="entry name" value="Endo/exonu/phosph_ase_sf"/>
</dbReference>
<feature type="chain" id="PRO_5022673986" evidence="1">
    <location>
        <begin position="31"/>
        <end position="301"/>
    </location>
</feature>
<keyword evidence="1" id="KW-0732">Signal</keyword>
<evidence type="ECO:0000313" key="4">
    <source>
        <dbReference type="Proteomes" id="UP000315010"/>
    </source>
</evidence>
<evidence type="ECO:0000256" key="1">
    <source>
        <dbReference type="SAM" id="SignalP"/>
    </source>
</evidence>
<dbReference type="Proteomes" id="UP000315010">
    <property type="component" value="Unassembled WGS sequence"/>
</dbReference>
<dbReference type="RefSeq" id="WP_419194663.1">
    <property type="nucleotide sequence ID" value="NZ_SJPJ01000001.1"/>
</dbReference>
<dbReference type="PANTHER" id="PTHR12121:SF36">
    <property type="entry name" value="ENDONUCLEASE_EXONUCLEASE_PHOSPHATASE DOMAIN-CONTAINING PROTEIN"/>
    <property type="match status" value="1"/>
</dbReference>
<evidence type="ECO:0000259" key="2">
    <source>
        <dbReference type="Pfam" id="PF03372"/>
    </source>
</evidence>